<sequence length="564" mass="62152">MASSRKGSHVKRAVRASADTDDGRSGSVYGTGKRIDAGSTERATENGREFAWRRGGAEMKASEVPQGSIPARCVKNGLEVELVESHAFEMVGRTSSPRLHTPVTGTRLQVHRTCSQLQSRQLYLHRTSSSRLHTPRSLVRQLYVHGTSSRLHTPVTGTTAIRSKDISAPVTGTTARSSQDISARYTRLTGTTAIRSQDIIFSAAYTPITETTATRSKDTIFFSTPVAVTTAIHSQDIFLAPYTKTTAIHSQDIIFSAPVTGTTAIHSNDIFSAPYTPLTGTTAIHSQDIFSVPYTPVTETTAIHSKDISAPVTGTTSTCSKDIIFSTRHRYDGYTFTGYHLGSIHQDNSYTFTEHHLLGSSHGRRLYVQRTTSRLHTPQSQTHVILDGNFTPSLQSETEKTFSKFQFLTRQLPQSPTNNGQHAPETTVNPIRVDRGSCSVTTRTIRSFYKSCLSFYLLLENSIATVPFLLQFYRGHSFNLVGTSVALGLFHIPETGWSARVDAVKAVFLHYLEIKSALENIICSDSSFKTDLLSAVKLYESIIFVSEMRQGQFDEIEDQATAFA</sequence>
<gene>
    <name evidence="2" type="ORF">Hamer_G015938</name>
</gene>
<dbReference type="EMBL" id="JAHLQT010041065">
    <property type="protein sequence ID" value="KAG7155577.1"/>
    <property type="molecule type" value="Genomic_DNA"/>
</dbReference>
<keyword evidence="3" id="KW-1185">Reference proteome</keyword>
<protein>
    <submittedName>
        <fullName evidence="2">Uncharacterized protein</fullName>
    </submittedName>
</protein>
<organism evidence="2 3">
    <name type="scientific">Homarus americanus</name>
    <name type="common">American lobster</name>
    <dbReference type="NCBI Taxonomy" id="6706"/>
    <lineage>
        <taxon>Eukaryota</taxon>
        <taxon>Metazoa</taxon>
        <taxon>Ecdysozoa</taxon>
        <taxon>Arthropoda</taxon>
        <taxon>Crustacea</taxon>
        <taxon>Multicrustacea</taxon>
        <taxon>Malacostraca</taxon>
        <taxon>Eumalacostraca</taxon>
        <taxon>Eucarida</taxon>
        <taxon>Decapoda</taxon>
        <taxon>Pleocyemata</taxon>
        <taxon>Astacidea</taxon>
        <taxon>Nephropoidea</taxon>
        <taxon>Nephropidae</taxon>
        <taxon>Homarus</taxon>
    </lineage>
</organism>
<name>A0A8J5JBG9_HOMAM</name>
<dbReference type="AlphaFoldDB" id="A0A8J5JBG9"/>
<evidence type="ECO:0000256" key="1">
    <source>
        <dbReference type="SAM" id="MobiDB-lite"/>
    </source>
</evidence>
<feature type="region of interest" description="Disordered" evidence="1">
    <location>
        <begin position="1"/>
        <end position="46"/>
    </location>
</feature>
<dbReference type="Proteomes" id="UP000747542">
    <property type="component" value="Unassembled WGS sequence"/>
</dbReference>
<accession>A0A8J5JBG9</accession>
<evidence type="ECO:0000313" key="3">
    <source>
        <dbReference type="Proteomes" id="UP000747542"/>
    </source>
</evidence>
<proteinExistence type="predicted"/>
<comment type="caution">
    <text evidence="2">The sequence shown here is derived from an EMBL/GenBank/DDBJ whole genome shotgun (WGS) entry which is preliminary data.</text>
</comment>
<reference evidence="2" key="1">
    <citation type="journal article" date="2021" name="Sci. Adv.">
        <title>The American lobster genome reveals insights on longevity, neural, and immune adaptations.</title>
        <authorList>
            <person name="Polinski J.M."/>
            <person name="Zimin A.V."/>
            <person name="Clark K.F."/>
            <person name="Kohn A.B."/>
            <person name="Sadowski N."/>
            <person name="Timp W."/>
            <person name="Ptitsyn A."/>
            <person name="Khanna P."/>
            <person name="Romanova D.Y."/>
            <person name="Williams P."/>
            <person name="Greenwood S.J."/>
            <person name="Moroz L.L."/>
            <person name="Walt D.R."/>
            <person name="Bodnar A.G."/>
        </authorList>
    </citation>
    <scope>NUCLEOTIDE SEQUENCE</scope>
    <source>
        <strain evidence="2">GMGI-L3</strain>
    </source>
</reference>
<evidence type="ECO:0000313" key="2">
    <source>
        <dbReference type="EMBL" id="KAG7155577.1"/>
    </source>
</evidence>
<feature type="compositionally biased region" description="Basic residues" evidence="1">
    <location>
        <begin position="1"/>
        <end position="14"/>
    </location>
</feature>